<dbReference type="InterPro" id="IPR018310">
    <property type="entry name" value="Put_endonuclease_Z1-dom"/>
</dbReference>
<name>A0A1M6VH70_9GAMM</name>
<feature type="compositionally biased region" description="Basic and acidic residues" evidence="1">
    <location>
        <begin position="814"/>
        <end position="825"/>
    </location>
</feature>
<dbReference type="RefSeq" id="WP_064698897.1">
    <property type="nucleotide sequence ID" value="NZ_BDEO01000004.1"/>
</dbReference>
<feature type="domain" description="Putative endonuclease Z1" evidence="2">
    <location>
        <begin position="389"/>
        <end position="611"/>
    </location>
</feature>
<dbReference type="Pfam" id="PF10593">
    <property type="entry name" value="Z1"/>
    <property type="match status" value="1"/>
</dbReference>
<evidence type="ECO:0000313" key="4">
    <source>
        <dbReference type="Proteomes" id="UP000184248"/>
    </source>
</evidence>
<gene>
    <name evidence="3" type="ORF">SAMN05192556_105192</name>
</gene>
<protein>
    <submittedName>
        <fullName evidence="3">Z1 domain-containing protein</fullName>
    </submittedName>
</protein>
<accession>A0A1M6VH70</accession>
<evidence type="ECO:0000313" key="3">
    <source>
        <dbReference type="EMBL" id="SHK80606.1"/>
    </source>
</evidence>
<organism evidence="3 4">
    <name type="scientific">Halomonas caseinilytica</name>
    <dbReference type="NCBI Taxonomy" id="438744"/>
    <lineage>
        <taxon>Bacteria</taxon>
        <taxon>Pseudomonadati</taxon>
        <taxon>Pseudomonadota</taxon>
        <taxon>Gammaproteobacteria</taxon>
        <taxon>Oceanospirillales</taxon>
        <taxon>Halomonadaceae</taxon>
        <taxon>Halomonas</taxon>
    </lineage>
</organism>
<evidence type="ECO:0000259" key="2">
    <source>
        <dbReference type="Pfam" id="PF10593"/>
    </source>
</evidence>
<evidence type="ECO:0000256" key="1">
    <source>
        <dbReference type="SAM" id="MobiDB-lite"/>
    </source>
</evidence>
<sequence>MSNRQVERHAEQIREKLPRYGSVERAAEEVIRDFEEVMGELPDSVSRNIAKASELVRSSLEEVEILRPSSIIKPRNDWYQGPQPRDRHWPALDGYLRHIKRWEDDAVDSIDETSSEVVSLLGNPARRSFCCRGLVVGYVQSGKTANMTAVIAKAVDAGYNLVVLLGGMTNKLRSQTQLRLDSDIVDRHRELWELYTKSEEDGDFIIPRNGAFTMPVPGRAQLAVLKKVSSRLKQFLRTIERTQPKILRELKVLIIDDECDQASVNSAKSEFDMTTINELIRRIIRSLPSVSYVGYTATPFANVFINPYPAGKEELDDLYPEDFITALPKPDAYFGTREVFGDEPDDPGEEVESGHDMIRLIEDENELDRLRPVKAADNDNFQPVITENLEHAILWFIGSCAVRRRRGHAGRHMSMLVHTSPRILQHDRMADAIDAWLDRHADDLRTGTGPAFEALSRVMEQEYERVEPYREQHESRPPAAELLTELNKVLEALQVVVENGESERRLDYTGDEKTYIVVGGAVLARGLTLEGLSVSFFLRTSSQYDSLLQMGRWFGYRQGYEDLPRLWTTPDLADRFRQLARIEEEVREDIQNYRTHDLTPTDFAVKVRSIPGMAITSAGKMRHAYRTSISFAGRHVQTIRFDHRDDEVVRGNWKAASRLIDTIGSSRFVGVTSHLATEVEVEKVRQFLVAYDICDSHLNLKKKLLLEYIDKQRDYLSTWNVGVILSEKGELSHHDLGGLGKVTTVNRSRLREPKKKYADIKALMSRSDVLIDADDQPKSVKGKKWEDLKELRPEGRPLLLLYPINSESSPNPRRKGEPSKTREPLDAVDDLMGVAIVFPGEASSGGSYYSVELDVPASEDLDDEDFVEMADEMDEAELINE</sequence>
<dbReference type="AlphaFoldDB" id="A0A1M6VH70"/>
<feature type="region of interest" description="Disordered" evidence="1">
    <location>
        <begin position="802"/>
        <end position="825"/>
    </location>
</feature>
<dbReference type="Proteomes" id="UP000184248">
    <property type="component" value="Unassembled WGS sequence"/>
</dbReference>
<dbReference type="EMBL" id="FRAL01000005">
    <property type="protein sequence ID" value="SHK80606.1"/>
    <property type="molecule type" value="Genomic_DNA"/>
</dbReference>
<proteinExistence type="predicted"/>
<reference evidence="4" key="1">
    <citation type="submission" date="2016-11" db="EMBL/GenBank/DDBJ databases">
        <authorList>
            <person name="Varghese N."/>
            <person name="Submissions S."/>
        </authorList>
    </citation>
    <scope>NUCLEOTIDE SEQUENCE [LARGE SCALE GENOMIC DNA]</scope>
    <source>
        <strain evidence="4">ALO Sharm</strain>
    </source>
</reference>
<dbReference type="OrthoDB" id="436461at2"/>
<keyword evidence="4" id="KW-1185">Reference proteome</keyword>